<keyword evidence="1" id="KW-1133">Transmembrane helix</keyword>
<keyword evidence="1" id="KW-0812">Transmembrane</keyword>
<dbReference type="Proteomes" id="UP000824890">
    <property type="component" value="Unassembled WGS sequence"/>
</dbReference>
<sequence>MKMSSISGGAKKVICLLLKAEFWATLCFFGAGGHVSISGILDFVDFGVQHPWDEIGDVDVAVEDMEVDDNVEVTSLLILYGEDEFLIVFLLLGVVLLTGVFPFDAILDQT</sequence>
<feature type="transmembrane region" description="Helical" evidence="1">
    <location>
        <begin position="20"/>
        <end position="41"/>
    </location>
</feature>
<reference evidence="2 3" key="1">
    <citation type="submission" date="2021-05" db="EMBL/GenBank/DDBJ databases">
        <title>Genome Assembly of Synthetic Allotetraploid Brassica napus Reveals Homoeologous Exchanges between Subgenomes.</title>
        <authorList>
            <person name="Davis J.T."/>
        </authorList>
    </citation>
    <scope>NUCLEOTIDE SEQUENCE [LARGE SCALE GENOMIC DNA]</scope>
    <source>
        <strain evidence="3">cv. Da-Ae</strain>
        <tissue evidence="2">Seedling</tissue>
    </source>
</reference>
<protein>
    <recommendedName>
        <fullName evidence="4">Transmembrane protein</fullName>
    </recommendedName>
</protein>
<name>A0ABQ8D9W7_BRANA</name>
<evidence type="ECO:0000256" key="1">
    <source>
        <dbReference type="SAM" id="Phobius"/>
    </source>
</evidence>
<proteinExistence type="predicted"/>
<keyword evidence="1" id="KW-0472">Membrane</keyword>
<organism evidence="2 3">
    <name type="scientific">Brassica napus</name>
    <name type="common">Rape</name>
    <dbReference type="NCBI Taxonomy" id="3708"/>
    <lineage>
        <taxon>Eukaryota</taxon>
        <taxon>Viridiplantae</taxon>
        <taxon>Streptophyta</taxon>
        <taxon>Embryophyta</taxon>
        <taxon>Tracheophyta</taxon>
        <taxon>Spermatophyta</taxon>
        <taxon>Magnoliopsida</taxon>
        <taxon>eudicotyledons</taxon>
        <taxon>Gunneridae</taxon>
        <taxon>Pentapetalae</taxon>
        <taxon>rosids</taxon>
        <taxon>malvids</taxon>
        <taxon>Brassicales</taxon>
        <taxon>Brassicaceae</taxon>
        <taxon>Brassiceae</taxon>
        <taxon>Brassica</taxon>
    </lineage>
</organism>
<keyword evidence="3" id="KW-1185">Reference proteome</keyword>
<dbReference type="EMBL" id="JAGKQM010000005">
    <property type="protein sequence ID" value="KAH0926013.1"/>
    <property type="molecule type" value="Genomic_DNA"/>
</dbReference>
<comment type="caution">
    <text evidence="2">The sequence shown here is derived from an EMBL/GenBank/DDBJ whole genome shotgun (WGS) entry which is preliminary data.</text>
</comment>
<gene>
    <name evidence="2" type="ORF">HID58_018269</name>
</gene>
<evidence type="ECO:0000313" key="3">
    <source>
        <dbReference type="Proteomes" id="UP000824890"/>
    </source>
</evidence>
<evidence type="ECO:0008006" key="4">
    <source>
        <dbReference type="Google" id="ProtNLM"/>
    </source>
</evidence>
<feature type="transmembrane region" description="Helical" evidence="1">
    <location>
        <begin position="85"/>
        <end position="107"/>
    </location>
</feature>
<accession>A0ABQ8D9W7</accession>
<evidence type="ECO:0000313" key="2">
    <source>
        <dbReference type="EMBL" id="KAH0926013.1"/>
    </source>
</evidence>